<dbReference type="FunFam" id="3.40.50.10190:FF:000057">
    <property type="entry name" value="Transcription coactivator"/>
    <property type="match status" value="1"/>
</dbReference>
<proteinExistence type="predicted"/>
<dbReference type="AlphaFoldDB" id="A0A484MT48"/>
<dbReference type="CDD" id="cd17731">
    <property type="entry name" value="BRCT_TopBP1_rpt2_like"/>
    <property type="match status" value="1"/>
</dbReference>
<dbReference type="OrthoDB" id="251770at2759"/>
<sequence>MNSTVFKGANVFMSRNLVPPEDFDALHDTLKRNGAQVFLCCDPSRNGPDDFHVISSMDHEKFEDLLSKGCNLIGPRCIRFCANECRKLPSKGFTCCFAMEGVKVLASGFAGDEKLKIRKLVKAMGGVFQEKASMDVNIVIVKNVLAAKYWMVLELYCKDQFSILSGVACCLTIWFPTYLKVGKLLVHGRSGDVDVAYGKAILAVTSHTARPGPHQKGSINISYSLIPATVESFRVQPFSGLTISVTRIPAACLNEESYHIQGSSASTRNAARIKNQHSLESGIQSVHSFSSTATVSNSEAVSFGHAVDSDMGGTFFQNAPSFSEEPLFSKEERNDHPIEHQNYDAFTGEFVAGDSQTDDNDLYLSDCRLLIVGFSASEMRKLVNMVRKGGGSRYMYFSEKLTHIIVGSPSEIEIKEIRNLSALGVIHVVKPDWLADCTSQKKEVPVLQKHIASDLFLPREHIKSNKGVFVSNAIAKQGNSSEGVQCHKDFESGNSLKESKEVENINNKGSSQIEIEPQFCTLNGKDKAKSHTNLSGADQADDDTKTSTVFKGKRFCFSSCFPADQRGDIILWVNQGGGELVEAQIETDVHFVIERHGVMRSQTDAGMTYVSSHWIKSCLEDGRLLDVGSHICYSPLPCQVPFPAFKSFRLGVSQYDEKEKKLLRNLCFILGAKFAEKFSRRATHLLCKFTCGQKYEFACRFGIQPVTCEWIYECIKQNKVVAPGPFYPKAVTSENQEAAICTASQFPTQAAQMLSEDVSQVQNESKELETMHNEAFTARSATDITTSGAIPPENRKIERTKDCVIMSDVANLIEDCLEHTNKIKIMEINSLLSDCLSIGQTEASSDRDEDAKMDVWSYKFGQGSNLR</sequence>
<dbReference type="InterPro" id="IPR059215">
    <property type="entry name" value="BRCT2_TopBP1-like"/>
</dbReference>
<feature type="domain" description="BRCT" evidence="2">
    <location>
        <begin position="637"/>
        <end position="728"/>
    </location>
</feature>
<dbReference type="SUPFAM" id="SSF52113">
    <property type="entry name" value="BRCT domain"/>
    <property type="match status" value="4"/>
</dbReference>
<evidence type="ECO:0000313" key="3">
    <source>
        <dbReference type="EMBL" id="VFQ92115.1"/>
    </source>
</evidence>
<dbReference type="CDD" id="cd17718">
    <property type="entry name" value="BRCT_TopBP1_rpt3"/>
    <property type="match status" value="1"/>
</dbReference>
<feature type="domain" description="BRCT" evidence="2">
    <location>
        <begin position="545"/>
        <end position="632"/>
    </location>
</feature>
<dbReference type="InterPro" id="IPR001357">
    <property type="entry name" value="BRCT_dom"/>
</dbReference>
<evidence type="ECO:0000256" key="1">
    <source>
        <dbReference type="ARBA" id="ARBA00022737"/>
    </source>
</evidence>
<dbReference type="GO" id="GO:0033314">
    <property type="term" value="P:mitotic DNA replication checkpoint signaling"/>
    <property type="evidence" value="ECO:0007669"/>
    <property type="project" value="TreeGrafter"/>
</dbReference>
<dbReference type="PROSITE" id="PS50172">
    <property type="entry name" value="BRCT"/>
    <property type="match status" value="3"/>
</dbReference>
<evidence type="ECO:0000313" key="4">
    <source>
        <dbReference type="Proteomes" id="UP000595140"/>
    </source>
</evidence>
<keyword evidence="4" id="KW-1185">Reference proteome</keyword>
<keyword evidence="1" id="KW-0677">Repeat</keyword>
<dbReference type="GO" id="GO:0007095">
    <property type="term" value="P:mitotic G2 DNA damage checkpoint signaling"/>
    <property type="evidence" value="ECO:0007669"/>
    <property type="project" value="TreeGrafter"/>
</dbReference>
<feature type="domain" description="BRCT" evidence="2">
    <location>
        <begin position="359"/>
        <end position="451"/>
    </location>
</feature>
<dbReference type="InterPro" id="IPR036420">
    <property type="entry name" value="BRCT_dom_sf"/>
</dbReference>
<name>A0A484MT48_9ASTE</name>
<dbReference type="GO" id="GO:0006270">
    <property type="term" value="P:DNA replication initiation"/>
    <property type="evidence" value="ECO:0007669"/>
    <property type="project" value="TreeGrafter"/>
</dbReference>
<dbReference type="CDD" id="cd00027">
    <property type="entry name" value="BRCT"/>
    <property type="match status" value="1"/>
</dbReference>
<dbReference type="Pfam" id="PF12738">
    <property type="entry name" value="PTCB-BRCT"/>
    <property type="match status" value="1"/>
</dbReference>
<dbReference type="Pfam" id="PF16589">
    <property type="entry name" value="BRCT_2"/>
    <property type="match status" value="1"/>
</dbReference>
<evidence type="ECO:0000259" key="2">
    <source>
        <dbReference type="PROSITE" id="PS50172"/>
    </source>
</evidence>
<gene>
    <name evidence="3" type="ORF">CCAM_LOCUS33891</name>
</gene>
<dbReference type="Gene3D" id="3.40.50.10190">
    <property type="entry name" value="BRCT domain"/>
    <property type="match status" value="5"/>
</dbReference>
<dbReference type="Proteomes" id="UP000595140">
    <property type="component" value="Unassembled WGS sequence"/>
</dbReference>
<dbReference type="FunFam" id="3.40.50.10190:FF:000052">
    <property type="entry name" value="Transcription coactivator"/>
    <property type="match status" value="1"/>
</dbReference>
<dbReference type="SMART" id="SM00292">
    <property type="entry name" value="BRCT"/>
    <property type="match status" value="4"/>
</dbReference>
<dbReference type="EMBL" id="OOIL02004480">
    <property type="protein sequence ID" value="VFQ92115.1"/>
    <property type="molecule type" value="Genomic_DNA"/>
</dbReference>
<protein>
    <recommendedName>
        <fullName evidence="2">BRCT domain-containing protein</fullName>
    </recommendedName>
</protein>
<dbReference type="PANTHER" id="PTHR13561:SF20">
    <property type="entry name" value="DNA TOPOISOMERASE 2-BINDING PROTEIN 1"/>
    <property type="match status" value="1"/>
</dbReference>
<dbReference type="PANTHER" id="PTHR13561">
    <property type="entry name" value="DNA REPLICATION REGULATOR DPB11-RELATED"/>
    <property type="match status" value="1"/>
</dbReference>
<reference evidence="3 4" key="1">
    <citation type="submission" date="2018-04" db="EMBL/GenBank/DDBJ databases">
        <authorList>
            <person name="Vogel A."/>
        </authorList>
    </citation>
    <scope>NUCLEOTIDE SEQUENCE [LARGE SCALE GENOMIC DNA]</scope>
</reference>
<organism evidence="3 4">
    <name type="scientific">Cuscuta campestris</name>
    <dbReference type="NCBI Taxonomy" id="132261"/>
    <lineage>
        <taxon>Eukaryota</taxon>
        <taxon>Viridiplantae</taxon>
        <taxon>Streptophyta</taxon>
        <taxon>Embryophyta</taxon>
        <taxon>Tracheophyta</taxon>
        <taxon>Spermatophyta</taxon>
        <taxon>Magnoliopsida</taxon>
        <taxon>eudicotyledons</taxon>
        <taxon>Gunneridae</taxon>
        <taxon>Pentapetalae</taxon>
        <taxon>asterids</taxon>
        <taxon>lamiids</taxon>
        <taxon>Solanales</taxon>
        <taxon>Convolvulaceae</taxon>
        <taxon>Cuscuteae</taxon>
        <taxon>Cuscuta</taxon>
        <taxon>Cuscuta subgen. Grammica</taxon>
        <taxon>Cuscuta sect. Cleistogrammica</taxon>
    </lineage>
</organism>
<accession>A0A484MT48</accession>
<dbReference type="Pfam" id="PF00533">
    <property type="entry name" value="BRCT"/>
    <property type="match status" value="1"/>
</dbReference>